<dbReference type="PANTHER" id="PTHR24373:SF275">
    <property type="entry name" value="TIR DOMAIN-CONTAINING PROTEIN"/>
    <property type="match status" value="1"/>
</dbReference>
<dbReference type="SUPFAM" id="SSF52058">
    <property type="entry name" value="L domain-like"/>
    <property type="match status" value="1"/>
</dbReference>
<dbReference type="RefSeq" id="XP_018326314.1">
    <property type="nucleotide sequence ID" value="XM_018470812.2"/>
</dbReference>
<sequence>MEVIRILLSWLFLIHFMYIEVRCTSKPMRGNETRTSSKLEGSHDEEKHRRLFQMAMRIKELPVGNPDIHNLNVAYNDITSVHDYELYNKSYTGLRKLYVHQNSIKHVGHHAFRGIKHLKHIDLSYNQIKKINSYTFVSNNKLSRLIMSNNLIRFEKYETFLLSHSIEYLVLAYNDIDQIFDLTFLGVPNLKSLILNNNELHSIAPNSFKSLNKLQYLSIVNTGVYRLSESMFSLIPRTLNLEGTPLAIRFEPPLKKVSGEAVVRLIGLSKILI</sequence>
<evidence type="ECO:0000256" key="1">
    <source>
        <dbReference type="ARBA" id="ARBA00022614"/>
    </source>
</evidence>
<dbReference type="AlphaFoldDB" id="A0A1W4WQX1"/>
<dbReference type="InterPro" id="IPR001611">
    <property type="entry name" value="Leu-rich_rpt"/>
</dbReference>
<feature type="chain" id="PRO_5010747451" evidence="4">
    <location>
        <begin position="24"/>
        <end position="273"/>
    </location>
</feature>
<dbReference type="PANTHER" id="PTHR24373">
    <property type="entry name" value="SLIT RELATED LEUCINE-RICH REPEAT NEURONAL PROTEIN"/>
    <property type="match status" value="1"/>
</dbReference>
<organism evidence="5 6">
    <name type="scientific">Agrilus planipennis</name>
    <name type="common">Emerald ash borer</name>
    <name type="synonym">Agrilus marcopoli</name>
    <dbReference type="NCBI Taxonomy" id="224129"/>
    <lineage>
        <taxon>Eukaryota</taxon>
        <taxon>Metazoa</taxon>
        <taxon>Ecdysozoa</taxon>
        <taxon>Arthropoda</taxon>
        <taxon>Hexapoda</taxon>
        <taxon>Insecta</taxon>
        <taxon>Pterygota</taxon>
        <taxon>Neoptera</taxon>
        <taxon>Endopterygota</taxon>
        <taxon>Coleoptera</taxon>
        <taxon>Polyphaga</taxon>
        <taxon>Elateriformia</taxon>
        <taxon>Buprestoidea</taxon>
        <taxon>Buprestidae</taxon>
        <taxon>Agrilinae</taxon>
        <taxon>Agrilus</taxon>
    </lineage>
</organism>
<dbReference type="OrthoDB" id="676979at2759"/>
<dbReference type="InterPro" id="IPR050328">
    <property type="entry name" value="Dev_Immune_Receptor"/>
</dbReference>
<dbReference type="PROSITE" id="PS51450">
    <property type="entry name" value="LRR"/>
    <property type="match status" value="2"/>
</dbReference>
<dbReference type="InParanoid" id="A0A1W4WQX1"/>
<evidence type="ECO:0000256" key="2">
    <source>
        <dbReference type="ARBA" id="ARBA00022729"/>
    </source>
</evidence>
<protein>
    <submittedName>
        <fullName evidence="6">Leucine-rich repeats and immunoglobulin-like domains protein 2</fullName>
    </submittedName>
</protein>
<evidence type="ECO:0000256" key="3">
    <source>
        <dbReference type="ARBA" id="ARBA00022737"/>
    </source>
</evidence>
<accession>A0A1W4WQX1</accession>
<keyword evidence="5" id="KW-1185">Reference proteome</keyword>
<dbReference type="Gene3D" id="3.80.10.10">
    <property type="entry name" value="Ribonuclease Inhibitor"/>
    <property type="match status" value="2"/>
</dbReference>
<dbReference type="InterPro" id="IPR032675">
    <property type="entry name" value="LRR_dom_sf"/>
</dbReference>
<keyword evidence="1" id="KW-0433">Leucine-rich repeat</keyword>
<name>A0A1W4WQX1_AGRPL</name>
<feature type="signal peptide" evidence="4">
    <location>
        <begin position="1"/>
        <end position="23"/>
    </location>
</feature>
<dbReference type="STRING" id="224129.A0A1W4WQX1"/>
<proteinExistence type="predicted"/>
<reference evidence="6" key="1">
    <citation type="submission" date="2025-08" db="UniProtKB">
        <authorList>
            <consortium name="RefSeq"/>
        </authorList>
    </citation>
    <scope>IDENTIFICATION</scope>
    <source>
        <tissue evidence="6">Entire body</tissue>
    </source>
</reference>
<gene>
    <name evidence="6" type="primary">LOC108737730</name>
</gene>
<dbReference type="InterPro" id="IPR003591">
    <property type="entry name" value="Leu-rich_rpt_typical-subtyp"/>
</dbReference>
<dbReference type="GeneID" id="108737730"/>
<evidence type="ECO:0000313" key="5">
    <source>
        <dbReference type="Proteomes" id="UP000192223"/>
    </source>
</evidence>
<dbReference type="KEGG" id="apln:108737730"/>
<dbReference type="Pfam" id="PF13855">
    <property type="entry name" value="LRR_8"/>
    <property type="match status" value="2"/>
</dbReference>
<evidence type="ECO:0000313" key="6">
    <source>
        <dbReference type="RefSeq" id="XP_018326314.1"/>
    </source>
</evidence>
<dbReference type="SMART" id="SM00369">
    <property type="entry name" value="LRR_TYP"/>
    <property type="match status" value="3"/>
</dbReference>
<keyword evidence="2 4" id="KW-0732">Signal</keyword>
<keyword evidence="3" id="KW-0677">Repeat</keyword>
<evidence type="ECO:0000256" key="4">
    <source>
        <dbReference type="SAM" id="SignalP"/>
    </source>
</evidence>
<dbReference type="Proteomes" id="UP000192223">
    <property type="component" value="Unplaced"/>
</dbReference>